<protein>
    <submittedName>
        <fullName evidence="1">ARM repeat-containing protein</fullName>
    </submittedName>
</protein>
<dbReference type="EMBL" id="MU393518">
    <property type="protein sequence ID" value="KAI4862799.1"/>
    <property type="molecule type" value="Genomic_DNA"/>
</dbReference>
<proteinExistence type="predicted"/>
<reference evidence="1 2" key="1">
    <citation type="journal article" date="2022" name="New Phytol.">
        <title>Ecological generalism drives hyperdiversity of secondary metabolite gene clusters in xylarialean endophytes.</title>
        <authorList>
            <person name="Franco M.E.E."/>
            <person name="Wisecaver J.H."/>
            <person name="Arnold A.E."/>
            <person name="Ju Y.M."/>
            <person name="Slot J.C."/>
            <person name="Ahrendt S."/>
            <person name="Moore L.P."/>
            <person name="Eastman K.E."/>
            <person name="Scott K."/>
            <person name="Konkel Z."/>
            <person name="Mondo S.J."/>
            <person name="Kuo A."/>
            <person name="Hayes R.D."/>
            <person name="Haridas S."/>
            <person name="Andreopoulos B."/>
            <person name="Riley R."/>
            <person name="LaButti K."/>
            <person name="Pangilinan J."/>
            <person name="Lipzen A."/>
            <person name="Amirebrahimi M."/>
            <person name="Yan J."/>
            <person name="Adam C."/>
            <person name="Keymanesh K."/>
            <person name="Ng V."/>
            <person name="Louie K."/>
            <person name="Northen T."/>
            <person name="Drula E."/>
            <person name="Henrissat B."/>
            <person name="Hsieh H.M."/>
            <person name="Youens-Clark K."/>
            <person name="Lutzoni F."/>
            <person name="Miadlikowska J."/>
            <person name="Eastwood D.C."/>
            <person name="Hamelin R.C."/>
            <person name="Grigoriev I.V."/>
            <person name="U'Ren J.M."/>
        </authorList>
    </citation>
    <scope>NUCLEOTIDE SEQUENCE [LARGE SCALE GENOMIC DNA]</scope>
    <source>
        <strain evidence="1 2">CBS 119005</strain>
    </source>
</reference>
<evidence type="ECO:0000313" key="2">
    <source>
        <dbReference type="Proteomes" id="UP001497700"/>
    </source>
</evidence>
<accession>A0ACB9YUZ1</accession>
<dbReference type="Proteomes" id="UP001497700">
    <property type="component" value="Unassembled WGS sequence"/>
</dbReference>
<name>A0ACB9YUZ1_9PEZI</name>
<evidence type="ECO:0000313" key="1">
    <source>
        <dbReference type="EMBL" id="KAI4862799.1"/>
    </source>
</evidence>
<organism evidence="1 2">
    <name type="scientific">Hypoxylon rubiginosum</name>
    <dbReference type="NCBI Taxonomy" id="110542"/>
    <lineage>
        <taxon>Eukaryota</taxon>
        <taxon>Fungi</taxon>
        <taxon>Dikarya</taxon>
        <taxon>Ascomycota</taxon>
        <taxon>Pezizomycotina</taxon>
        <taxon>Sordariomycetes</taxon>
        <taxon>Xylariomycetidae</taxon>
        <taxon>Xylariales</taxon>
        <taxon>Hypoxylaceae</taxon>
        <taxon>Hypoxylon</taxon>
    </lineage>
</organism>
<gene>
    <name evidence="1" type="ORF">F4820DRAFT_429339</name>
</gene>
<sequence>MNFAIEVPGAATPLNFHELCRTLQFASSHDNSERQSATQQLQTWESNDSEYYPTLQSVFIGKSIPQSVRLLAILQLKNGVDRHWRHHAPDFSISVHSKEVIRDRLFQGTVGEGDRHLAQLNAVVVAKVVRMDFPNAWATPFTDLNNLLRATKDGSQLDLSGALMILLRIIKELGTARLVRSQKALQDVTPELVYILCEIYGARTSEWIAFLSNGQDDIASDAADTALLAMENSLDAIKILRRLLVVGYVEPHKDKSVQEIWSFSQGQFAQFLDFINSDSPKVASYTDILGKHLLQFTKLHLDMATQHPASFASLPNSLDLARAYWNLTAKFAEGYKDSGGLRQEPSLADGSKAKTEGSVLEKLALKGLLLIRACVRMVHYPKHTIRYRSKDIVAEQKQAIDTVKTGLLKDDLVLQMANVIITQLFIFRKSDMDSWEEEPQEWEEREESQGNAYEWEVRPCAEKLFLDLLTHYKDLLLQPLLAYFTTAQNQQGDIIAKEAVYTAMGLAAPLVNKRFDFDSMLKTTIVADAQQTGQLCQVLRRRIAILLSQWVPVKVTGESRPLIYEIFRHFLNPDDSCNDIVVRTTAARQFKAVTDDFGFEGEKFLPYASDVLTRLLNILEEVDIDETKLAILETTRSLIQRMETHVSHFGDQVMSALPRIWDSAGELGFMMKQSVLAIMQTLVTSMRTESLRYHPMILPLIAEATRENTDMYVYLIEEALDLWSDVLSWSPTPLSPENLSLVDTAIKELTKQNEHATQIANILGSYVLLAPETLLEDRYRSQVFGAFCSSLRSTSREQIGVATRHTESLIRLSHELGGTPGLRVVVQDLMSTGFITKMLEEIHDAFEAHKTSGPKRKQTRVSEIVLADYFAVFSRIAVTDPTIFVEVLASLGPLDQVWAWLSSEWFRSLDATALINQRKLSLLGLTRLIELSQPMQDIVLRSLQDYFSMWTNVLVQILDREDKIGNDQLVLTEEPEPTEWDTPKDVRVRALFASDPVKRVQSLPFVTERLNDLIRRVGGEQAFQDNWAINVDKEVLAGFQTLVKLPALLSGES</sequence>
<keyword evidence="2" id="KW-1185">Reference proteome</keyword>
<comment type="caution">
    <text evidence="1">The sequence shown here is derived from an EMBL/GenBank/DDBJ whole genome shotgun (WGS) entry which is preliminary data.</text>
</comment>